<keyword evidence="1" id="KW-1133">Transmembrane helix</keyword>
<accession>A0ABT4ZFP7</accession>
<comment type="caution">
    <text evidence="2">The sequence shown here is derived from an EMBL/GenBank/DDBJ whole genome shotgun (WGS) entry which is preliminary data.</text>
</comment>
<evidence type="ECO:0000313" key="2">
    <source>
        <dbReference type="EMBL" id="MDB6178199.1"/>
    </source>
</evidence>
<dbReference type="RefSeq" id="WP_271889320.1">
    <property type="nucleotide sequence ID" value="NZ_JAQBIE010000014.1"/>
</dbReference>
<name>A0ABT4ZFP7_9RHOB</name>
<keyword evidence="3" id="KW-1185">Reference proteome</keyword>
<evidence type="ECO:0000256" key="1">
    <source>
        <dbReference type="SAM" id="Phobius"/>
    </source>
</evidence>
<protein>
    <submittedName>
        <fullName evidence="2">Uncharacterized protein</fullName>
    </submittedName>
</protein>
<organism evidence="2 3">
    <name type="scientific">Paracoccus onchidii</name>
    <dbReference type="NCBI Taxonomy" id="3017813"/>
    <lineage>
        <taxon>Bacteria</taxon>
        <taxon>Pseudomonadati</taxon>
        <taxon>Pseudomonadota</taxon>
        <taxon>Alphaproteobacteria</taxon>
        <taxon>Rhodobacterales</taxon>
        <taxon>Paracoccaceae</taxon>
        <taxon>Paracoccus</taxon>
    </lineage>
</organism>
<proteinExistence type="predicted"/>
<reference evidence="2" key="1">
    <citation type="submission" date="2022-12" db="EMBL/GenBank/DDBJ databases">
        <title>Paracoccus onchidii sp. nov., isolated from a marine invertebrate from the South China Sea.</title>
        <authorList>
            <person name="Xu S."/>
            <person name="Liu Z."/>
            <person name="Xu Y."/>
        </authorList>
    </citation>
    <scope>NUCLEOTIDE SEQUENCE</scope>
    <source>
        <strain evidence="2">Z330</strain>
    </source>
</reference>
<dbReference type="EMBL" id="JAQBIE010000014">
    <property type="protein sequence ID" value="MDB6178199.1"/>
    <property type="molecule type" value="Genomic_DNA"/>
</dbReference>
<keyword evidence="1" id="KW-0472">Membrane</keyword>
<evidence type="ECO:0000313" key="3">
    <source>
        <dbReference type="Proteomes" id="UP001165641"/>
    </source>
</evidence>
<dbReference type="Proteomes" id="UP001165641">
    <property type="component" value="Unassembled WGS sequence"/>
</dbReference>
<keyword evidence="1" id="KW-0812">Transmembrane</keyword>
<gene>
    <name evidence="2" type="ORF">PAF17_11905</name>
</gene>
<sequence length="40" mass="4489">MQDHDDDAPIHEYGWWPEIAGVLAVAAVVWFLFIFATGSI</sequence>
<feature type="transmembrane region" description="Helical" evidence="1">
    <location>
        <begin position="15"/>
        <end position="36"/>
    </location>
</feature>